<feature type="transmembrane region" description="Helical" evidence="1">
    <location>
        <begin position="523"/>
        <end position="541"/>
    </location>
</feature>
<feature type="domain" description="Nose resistant-to-fluoxetine protein N-terminal" evidence="3">
    <location>
        <begin position="55"/>
        <end position="181"/>
    </location>
</feature>
<dbReference type="Pfam" id="PF01757">
    <property type="entry name" value="Acyl_transf_3"/>
    <property type="match status" value="1"/>
</dbReference>
<feature type="transmembrane region" description="Helical" evidence="1">
    <location>
        <begin position="658"/>
        <end position="679"/>
    </location>
</feature>
<keyword evidence="5" id="KW-1185">Reference proteome</keyword>
<feature type="transmembrane region" description="Helical" evidence="1">
    <location>
        <begin position="592"/>
        <end position="615"/>
    </location>
</feature>
<feature type="signal peptide" evidence="2">
    <location>
        <begin position="1"/>
        <end position="18"/>
    </location>
</feature>
<feature type="chain" id="PRO_5040442533" description="Nose resistant-to-fluoxetine protein N-terminal domain-containing protein" evidence="2">
    <location>
        <begin position="19"/>
        <end position="691"/>
    </location>
</feature>
<reference evidence="4" key="1">
    <citation type="submission" date="2022-01" db="EMBL/GenBank/DDBJ databases">
        <authorList>
            <person name="King R."/>
        </authorList>
    </citation>
    <scope>NUCLEOTIDE SEQUENCE</scope>
</reference>
<sequence>MIINLILVLISLVQQIQAEPTVSYNGSGTSVAEMEWFSGLFDQNQWNNHLGVLKNQTCKRNMEFYIGKLKNGSSWAAKMYDASGRYNGLFFMGNDFWLGSKVLCQELQNNEANIEVPPFVLSYFVAKIRLSLSPKFTTPVNRLIHLGLCLPNACSNEEIRKLLSKEARNKAIQMEIIDVRTVPGNYCLFKDLKFQIVGLSALITLLLILVASVVEVVVKKKISKSSPRDAEAIKNDSIDHSKSTERIITKESSKPTQNFFLSLLLSFSAITNGNKIMSVNHESKDAIGCLHGLRVVSIGWIILVHTYLNVFGVGRNKALRTITERKFMYQTISNATFSVDTFFFISGLLVTLGFFRHEATKSKKADKETLTRKIFSNIFSYLIMISYRLLRLTPAYLFVLGANEVTMRYIHSNSVFTPAIIDHITCDKFWWRNILYINNFFPQREFCMLWSWYIANDTQFFAIASILLMIAVKGPKQLKFSVLAIIVLLLSSWMVTFILAIQHNYVARVQEPFALFDELYDKPWMRIGPYLIGMVIGYIIFNINGQVIFTPAIVTIGWISSIVCLGSLVYGLGKQGLVIPVSAFYVALGHTAWGLSLAWITVACCTGYGGPFNLLFSCRLFLPLSRLTYCAYLVHPILMCITSFSLDGSLQIHNNLTVVIFFGNFLLSFLVAFIISLGFEAPVINLKKLIF</sequence>
<dbReference type="Pfam" id="PF20146">
    <property type="entry name" value="NRF"/>
    <property type="match status" value="1"/>
</dbReference>
<dbReference type="OrthoDB" id="207378at2759"/>
<proteinExistence type="predicted"/>
<name>A0A9N9MIQ6_9CUCU</name>
<dbReference type="PANTHER" id="PTHR11161:SF69">
    <property type="entry name" value="NOSE RESISTANT TO FLUOXETINE PROTEIN 6-LIKE PROTEIN"/>
    <property type="match status" value="1"/>
</dbReference>
<protein>
    <recommendedName>
        <fullName evidence="3">Nose resistant-to-fluoxetine protein N-terminal domain-containing protein</fullName>
    </recommendedName>
</protein>
<dbReference type="EMBL" id="OU892278">
    <property type="protein sequence ID" value="CAG9765093.1"/>
    <property type="molecule type" value="Genomic_DNA"/>
</dbReference>
<keyword evidence="1" id="KW-1133">Transmembrane helix</keyword>
<evidence type="ECO:0000313" key="4">
    <source>
        <dbReference type="EMBL" id="CAG9765093.1"/>
    </source>
</evidence>
<evidence type="ECO:0000256" key="2">
    <source>
        <dbReference type="SAM" id="SignalP"/>
    </source>
</evidence>
<feature type="transmembrane region" description="Helical" evidence="1">
    <location>
        <begin position="482"/>
        <end position="503"/>
    </location>
</feature>
<accession>A0A9N9MIQ6</accession>
<dbReference type="InterPro" id="IPR002656">
    <property type="entry name" value="Acyl_transf_3_dom"/>
</dbReference>
<dbReference type="AlphaFoldDB" id="A0A9N9MIQ6"/>
<dbReference type="GO" id="GO:0016747">
    <property type="term" value="F:acyltransferase activity, transferring groups other than amino-acyl groups"/>
    <property type="evidence" value="ECO:0007669"/>
    <property type="project" value="InterPro"/>
</dbReference>
<feature type="transmembrane region" description="Helical" evidence="1">
    <location>
        <begin position="548"/>
        <end position="572"/>
    </location>
</feature>
<feature type="transmembrane region" description="Helical" evidence="1">
    <location>
        <begin position="196"/>
        <end position="218"/>
    </location>
</feature>
<evidence type="ECO:0000313" key="5">
    <source>
        <dbReference type="Proteomes" id="UP001152799"/>
    </source>
</evidence>
<feature type="transmembrane region" description="Helical" evidence="1">
    <location>
        <begin position="374"/>
        <end position="390"/>
    </location>
</feature>
<gene>
    <name evidence="4" type="ORF">CEUTPL_LOCUS5709</name>
</gene>
<organism evidence="4 5">
    <name type="scientific">Ceutorhynchus assimilis</name>
    <name type="common">cabbage seed weevil</name>
    <dbReference type="NCBI Taxonomy" id="467358"/>
    <lineage>
        <taxon>Eukaryota</taxon>
        <taxon>Metazoa</taxon>
        <taxon>Ecdysozoa</taxon>
        <taxon>Arthropoda</taxon>
        <taxon>Hexapoda</taxon>
        <taxon>Insecta</taxon>
        <taxon>Pterygota</taxon>
        <taxon>Neoptera</taxon>
        <taxon>Endopterygota</taxon>
        <taxon>Coleoptera</taxon>
        <taxon>Polyphaga</taxon>
        <taxon>Cucujiformia</taxon>
        <taxon>Curculionidae</taxon>
        <taxon>Ceutorhynchinae</taxon>
        <taxon>Ceutorhynchus</taxon>
    </lineage>
</organism>
<feature type="transmembrane region" description="Helical" evidence="1">
    <location>
        <begin position="627"/>
        <end position="646"/>
    </location>
</feature>
<keyword evidence="1" id="KW-0812">Transmembrane</keyword>
<feature type="transmembrane region" description="Helical" evidence="1">
    <location>
        <begin position="293"/>
        <end position="312"/>
    </location>
</feature>
<feature type="transmembrane region" description="Helical" evidence="1">
    <location>
        <begin position="332"/>
        <end position="354"/>
    </location>
</feature>
<keyword evidence="1" id="KW-0472">Membrane</keyword>
<dbReference type="PANTHER" id="PTHR11161">
    <property type="entry name" value="O-ACYLTRANSFERASE"/>
    <property type="match status" value="1"/>
</dbReference>
<evidence type="ECO:0000259" key="3">
    <source>
        <dbReference type="SMART" id="SM00703"/>
    </source>
</evidence>
<keyword evidence="2" id="KW-0732">Signal</keyword>
<dbReference type="Proteomes" id="UP001152799">
    <property type="component" value="Chromosome 2"/>
</dbReference>
<dbReference type="SMART" id="SM00703">
    <property type="entry name" value="NRF"/>
    <property type="match status" value="1"/>
</dbReference>
<evidence type="ECO:0000256" key="1">
    <source>
        <dbReference type="SAM" id="Phobius"/>
    </source>
</evidence>
<feature type="transmembrane region" description="Helical" evidence="1">
    <location>
        <begin position="450"/>
        <end position="470"/>
    </location>
</feature>
<dbReference type="InterPro" id="IPR006621">
    <property type="entry name" value="Nose-resist-to-fluoxetine_N"/>
</dbReference>
<dbReference type="InterPro" id="IPR052728">
    <property type="entry name" value="O2_lipid_transport_reg"/>
</dbReference>